<organism evidence="1 2">
    <name type="scientific">Candidatus Termititenax dinenymphae</name>
    <dbReference type="NCBI Taxonomy" id="2218523"/>
    <lineage>
        <taxon>Bacteria</taxon>
        <taxon>Bacillati</taxon>
        <taxon>Candidatus Margulisiibacteriota</taxon>
        <taxon>Candidatus Termititenacia</taxon>
        <taxon>Candidatus Termititenacales</taxon>
        <taxon>Candidatus Termititenacaceae</taxon>
        <taxon>Candidatus Termititenax</taxon>
    </lineage>
</organism>
<dbReference type="AlphaFoldDB" id="A0A388TJX6"/>
<proteinExistence type="predicted"/>
<comment type="caution">
    <text evidence="1">The sequence shown here is derived from an EMBL/GenBank/DDBJ whole genome shotgun (WGS) entry which is preliminary data.</text>
</comment>
<evidence type="ECO:0000313" key="2">
    <source>
        <dbReference type="Proteomes" id="UP000282196"/>
    </source>
</evidence>
<name>A0A388TJX6_9BACT</name>
<dbReference type="EMBL" id="BGZP01000007">
    <property type="protein sequence ID" value="GBR77603.1"/>
    <property type="molecule type" value="Genomic_DNA"/>
</dbReference>
<reference evidence="1 2" key="1">
    <citation type="journal article" date="2019" name="ISME J.">
        <title>Genome analyses of uncultured TG2/ZB3 bacteria in 'Margulisbacteria' specifically attached to ectosymbiotic spirochetes of protists in the termite gut.</title>
        <authorList>
            <person name="Utami Y.D."/>
            <person name="Kuwahara H."/>
            <person name="Igai K."/>
            <person name="Murakami T."/>
            <person name="Sugaya K."/>
            <person name="Morikawa T."/>
            <person name="Nagura Y."/>
            <person name="Yuki M."/>
            <person name="Deevong P."/>
            <person name="Inoue T."/>
            <person name="Kihara K."/>
            <person name="Lo N."/>
            <person name="Yamada A."/>
            <person name="Ohkuma M."/>
            <person name="Hongoh Y."/>
        </authorList>
    </citation>
    <scope>NUCLEOTIDE SEQUENCE [LARGE SCALE GENOMIC DNA]</scope>
    <source>
        <strain evidence="1">RsDinE6-01</strain>
    </source>
</reference>
<dbReference type="Proteomes" id="UP000282196">
    <property type="component" value="Unassembled WGS sequence"/>
</dbReference>
<gene>
    <name evidence="1" type="ORF">RDn1_262</name>
</gene>
<accession>A0A388TJX6</accession>
<protein>
    <submittedName>
        <fullName evidence="1">Uncharacterized protein</fullName>
    </submittedName>
</protein>
<evidence type="ECO:0000313" key="1">
    <source>
        <dbReference type="EMBL" id="GBR77603.1"/>
    </source>
</evidence>
<keyword evidence="2" id="KW-1185">Reference proteome</keyword>
<sequence>MSNTGSITESVVNFAVGVDKYARKIEEVQKKGNINLKLETGIPNINQPGYY</sequence>